<organism evidence="1 2">
    <name type="scientific">Candidatus Butyricicoccus avistercoris</name>
    <dbReference type="NCBI Taxonomy" id="2838518"/>
    <lineage>
        <taxon>Bacteria</taxon>
        <taxon>Bacillati</taxon>
        <taxon>Bacillota</taxon>
        <taxon>Clostridia</taxon>
        <taxon>Eubacteriales</taxon>
        <taxon>Butyricicoccaceae</taxon>
        <taxon>Butyricicoccus</taxon>
    </lineage>
</organism>
<name>A0A9D1PKS0_9FIRM</name>
<sequence>MSQVVENNGTEVGEAKKDNKSIGVGSMAGKNYLFDINNQCIIYNNGNVHFKFNIIRQKSMETLKETLVICIEDENGEKFAEITTSAIKLLDSLISLNDYGIVLSNFVYKDIEQCIRNVYHLLDIKYIHTELVLDDDKLREIISMVIDYASEIGNLEYEVNGKVCYNIPVADFSSLIKDSEYKDFDLLEIKKELKNSKYTICSTGRYDRTIYNSDTKKAIKVISFNKKYILESVKGDK</sequence>
<evidence type="ECO:0000313" key="1">
    <source>
        <dbReference type="EMBL" id="HIV62902.1"/>
    </source>
</evidence>
<evidence type="ECO:0000313" key="2">
    <source>
        <dbReference type="Proteomes" id="UP000886808"/>
    </source>
</evidence>
<reference evidence="1" key="2">
    <citation type="submission" date="2021-04" db="EMBL/GenBank/DDBJ databases">
        <authorList>
            <person name="Gilroy R."/>
        </authorList>
    </citation>
    <scope>NUCLEOTIDE SEQUENCE</scope>
    <source>
        <strain evidence="1">CHK193-4272</strain>
    </source>
</reference>
<dbReference type="EMBL" id="DXIE01000049">
    <property type="protein sequence ID" value="HIV62902.1"/>
    <property type="molecule type" value="Genomic_DNA"/>
</dbReference>
<dbReference type="Proteomes" id="UP000886808">
    <property type="component" value="Unassembled WGS sequence"/>
</dbReference>
<reference evidence="1" key="1">
    <citation type="journal article" date="2021" name="PeerJ">
        <title>Extensive microbial diversity within the chicken gut microbiome revealed by metagenomics and culture.</title>
        <authorList>
            <person name="Gilroy R."/>
            <person name="Ravi A."/>
            <person name="Getino M."/>
            <person name="Pursley I."/>
            <person name="Horton D.L."/>
            <person name="Alikhan N.F."/>
            <person name="Baker D."/>
            <person name="Gharbi K."/>
            <person name="Hall N."/>
            <person name="Watson M."/>
            <person name="Adriaenssens E.M."/>
            <person name="Foster-Nyarko E."/>
            <person name="Jarju S."/>
            <person name="Secka A."/>
            <person name="Antonio M."/>
            <person name="Oren A."/>
            <person name="Chaudhuri R.R."/>
            <person name="La Ragione R."/>
            <person name="Hildebrand F."/>
            <person name="Pallen M.J."/>
        </authorList>
    </citation>
    <scope>NUCLEOTIDE SEQUENCE</scope>
    <source>
        <strain evidence="1">CHK193-4272</strain>
    </source>
</reference>
<accession>A0A9D1PKS0</accession>
<dbReference type="AlphaFoldDB" id="A0A9D1PKS0"/>
<gene>
    <name evidence="1" type="ORF">H9746_08715</name>
</gene>
<comment type="caution">
    <text evidence="1">The sequence shown here is derived from an EMBL/GenBank/DDBJ whole genome shotgun (WGS) entry which is preliminary data.</text>
</comment>
<protein>
    <submittedName>
        <fullName evidence="1">Uncharacterized protein</fullName>
    </submittedName>
</protein>
<proteinExistence type="predicted"/>